<dbReference type="GeneID" id="113492136"/>
<evidence type="ECO:0000256" key="2">
    <source>
        <dbReference type="SAM" id="Phobius"/>
    </source>
</evidence>
<keyword evidence="2" id="KW-0472">Membrane</keyword>
<feature type="region of interest" description="Disordered" evidence="1">
    <location>
        <begin position="428"/>
        <end position="472"/>
    </location>
</feature>
<name>A0A7E5VAF7_TRINI</name>
<proteinExistence type="predicted"/>
<feature type="compositionally biased region" description="Polar residues" evidence="1">
    <location>
        <begin position="658"/>
        <end position="671"/>
    </location>
</feature>
<feature type="region of interest" description="Disordered" evidence="1">
    <location>
        <begin position="380"/>
        <end position="408"/>
    </location>
</feature>
<feature type="transmembrane region" description="Helical" evidence="2">
    <location>
        <begin position="102"/>
        <end position="127"/>
    </location>
</feature>
<dbReference type="AlphaFoldDB" id="A0A7E5VAF7"/>
<feature type="compositionally biased region" description="Low complexity" evidence="1">
    <location>
        <begin position="648"/>
        <end position="657"/>
    </location>
</feature>
<feature type="compositionally biased region" description="Polar residues" evidence="1">
    <location>
        <begin position="720"/>
        <end position="736"/>
    </location>
</feature>
<evidence type="ECO:0000313" key="4">
    <source>
        <dbReference type="RefSeq" id="XP_026725263.1"/>
    </source>
</evidence>
<sequence>MINILSYVGMNMQSEVCLWTLLGLVRTIFDATLFKVNANLKQVWQMTMPEELSMPVQRVLRTMISGVMLVQCFTVYVYLASYIVLLYPVFLEERPTLVLPWLLLAAVRKLLCELTSLALGLGTCVLLGPARPPCIKFVVVKFTSIMPAFYMWMLVFSYYHALKVAAAFKTFPAVLPPNDHDYGLELAVRRRRTKSLLGEDQLRKKLVANFYGERTSSITDQAYLRTAIGLSSRIADLPDTSAEEVLPSEDTKPLTVSTTGWSDIGAYEDWFGSEVMIPRDTDRILEQIVLMLLRIGAYLKKEGLESILDSDILNSAVPVSWLQRDNIDCSAMNADDTDTPPLVGSSRGNMASYLREYPQIFMKRAGTDVPPTERKLASLKTVHSHVGSEDGNTSKSRKRVSPDTSTETLSVNVENVASKKKISISDIHSSEVETEKHKQQKPKRTLKSNDGKTKQKKQEPESQFKIKSDVPNGIHNELQVYKMSSSENKCVESNEAVSSRSSVQQSSKKIRENPPENVLDPPVIDYIQIPIIVQKNETSLKTSKESLVATAARTFVRQDAKSTGKSRDNLERKELEFRFKNDSNEIVTKENHGVCEESTNTNSSHAPNEHVNEIEKIENKDCESQSDYVIEIQYKAENKSKSHQISMNENNNEQEQNTSSPIVDETTSTQDTSKEETKASGSQSNNVLKNAHTCGGCHDDVSENDLDANKMLLKECINNVSNSNSSRDQQSTTQNSDEAESNETKSSPDKDLFNKPNTQ</sequence>
<feature type="transmembrane region" description="Helical" evidence="2">
    <location>
        <begin position="139"/>
        <end position="159"/>
    </location>
</feature>
<accession>A0A7E5VAF7</accession>
<dbReference type="RefSeq" id="XP_026725263.1">
    <property type="nucleotide sequence ID" value="XM_026869462.1"/>
</dbReference>
<feature type="region of interest" description="Disordered" evidence="1">
    <location>
        <begin position="491"/>
        <end position="517"/>
    </location>
</feature>
<feature type="transmembrane region" description="Helical" evidence="2">
    <location>
        <begin position="67"/>
        <end position="90"/>
    </location>
</feature>
<evidence type="ECO:0000313" key="3">
    <source>
        <dbReference type="Proteomes" id="UP000322000"/>
    </source>
</evidence>
<feature type="region of interest" description="Disordered" evidence="1">
    <location>
        <begin position="720"/>
        <end position="759"/>
    </location>
</feature>
<feature type="compositionally biased region" description="Basic and acidic residues" evidence="1">
    <location>
        <begin position="428"/>
        <end position="437"/>
    </location>
</feature>
<dbReference type="Proteomes" id="UP000322000">
    <property type="component" value="Chromosome 3"/>
</dbReference>
<feature type="compositionally biased region" description="Basic and acidic residues" evidence="1">
    <location>
        <begin position="447"/>
        <end position="468"/>
    </location>
</feature>
<keyword evidence="2" id="KW-1133">Transmembrane helix</keyword>
<dbReference type="KEGG" id="tnl:113492136"/>
<keyword evidence="2" id="KW-0812">Transmembrane</keyword>
<evidence type="ECO:0000256" key="1">
    <source>
        <dbReference type="SAM" id="MobiDB-lite"/>
    </source>
</evidence>
<gene>
    <name evidence="4" type="primary">LOC113492136</name>
</gene>
<keyword evidence="3" id="KW-1185">Reference proteome</keyword>
<feature type="compositionally biased region" description="Basic and acidic residues" evidence="1">
    <location>
        <begin position="742"/>
        <end position="753"/>
    </location>
</feature>
<reference evidence="4" key="1">
    <citation type="submission" date="2025-08" db="UniProtKB">
        <authorList>
            <consortium name="RefSeq"/>
        </authorList>
    </citation>
    <scope>IDENTIFICATION</scope>
</reference>
<feature type="compositionally biased region" description="Low complexity" evidence="1">
    <location>
        <begin position="497"/>
        <end position="507"/>
    </location>
</feature>
<dbReference type="OrthoDB" id="6819313at2759"/>
<protein>
    <submittedName>
        <fullName evidence="4">Uncharacterized protein LOC113492136</fullName>
    </submittedName>
</protein>
<feature type="region of interest" description="Disordered" evidence="1">
    <location>
        <begin position="640"/>
        <end position="687"/>
    </location>
</feature>
<dbReference type="InParanoid" id="A0A7E5VAF7"/>
<organism evidence="3 4">
    <name type="scientific">Trichoplusia ni</name>
    <name type="common">Cabbage looper</name>
    <dbReference type="NCBI Taxonomy" id="7111"/>
    <lineage>
        <taxon>Eukaryota</taxon>
        <taxon>Metazoa</taxon>
        <taxon>Ecdysozoa</taxon>
        <taxon>Arthropoda</taxon>
        <taxon>Hexapoda</taxon>
        <taxon>Insecta</taxon>
        <taxon>Pterygota</taxon>
        <taxon>Neoptera</taxon>
        <taxon>Endopterygota</taxon>
        <taxon>Lepidoptera</taxon>
        <taxon>Glossata</taxon>
        <taxon>Ditrysia</taxon>
        <taxon>Noctuoidea</taxon>
        <taxon>Noctuidae</taxon>
        <taxon>Plusiinae</taxon>
        <taxon>Trichoplusia</taxon>
    </lineage>
</organism>